<feature type="transmembrane region" description="Helical" evidence="7">
    <location>
        <begin position="297"/>
        <end position="321"/>
    </location>
</feature>
<evidence type="ECO:0000313" key="12">
    <source>
        <dbReference type="Proteomes" id="UP000282731"/>
    </source>
</evidence>
<gene>
    <name evidence="10" type="ORF">CIK79_10345</name>
    <name evidence="9" type="ORF">CXR27_02560</name>
</gene>
<dbReference type="PROSITE" id="PS50850">
    <property type="entry name" value="MFS"/>
    <property type="match status" value="1"/>
</dbReference>
<keyword evidence="5 7" id="KW-1133">Transmembrane helix</keyword>
<dbReference type="Gene3D" id="1.20.1250.20">
    <property type="entry name" value="MFS general substrate transporter like domains"/>
    <property type="match status" value="1"/>
</dbReference>
<dbReference type="GO" id="GO:0022857">
    <property type="term" value="F:transmembrane transporter activity"/>
    <property type="evidence" value="ECO:0007669"/>
    <property type="project" value="InterPro"/>
</dbReference>
<comment type="subcellular location">
    <subcellularLocation>
        <location evidence="1">Cell membrane</location>
        <topology evidence="1">Multi-pass membrane protein</topology>
    </subcellularLocation>
</comment>
<feature type="transmembrane region" description="Helical" evidence="7">
    <location>
        <begin position="333"/>
        <end position="352"/>
    </location>
</feature>
<dbReference type="Proteomes" id="UP000218377">
    <property type="component" value="Unassembled WGS sequence"/>
</dbReference>
<dbReference type="EMBL" id="NRGX01000001">
    <property type="protein sequence ID" value="PCC18657.1"/>
    <property type="molecule type" value="Genomic_DNA"/>
</dbReference>
<evidence type="ECO:0000256" key="3">
    <source>
        <dbReference type="ARBA" id="ARBA00022475"/>
    </source>
</evidence>
<evidence type="ECO:0000259" key="8">
    <source>
        <dbReference type="PROSITE" id="PS50850"/>
    </source>
</evidence>
<keyword evidence="6 7" id="KW-0472">Membrane</keyword>
<dbReference type="InterPro" id="IPR050171">
    <property type="entry name" value="MFS_Transporters"/>
</dbReference>
<dbReference type="EMBL" id="CP025334">
    <property type="protein sequence ID" value="AZT96020.1"/>
    <property type="molecule type" value="Genomic_DNA"/>
</dbReference>
<reference evidence="10 11" key="1">
    <citation type="journal article" date="2017" name="Elife">
        <title>Extensive horizontal gene transfer in cheese-associated bacteria.</title>
        <authorList>
            <person name="Bonham K.S."/>
            <person name="Wolfe B.E."/>
            <person name="Dutton R.J."/>
        </authorList>
    </citation>
    <scope>NUCLEOTIDE SEQUENCE [LARGE SCALE GENOMIC DNA]</scope>
    <source>
        <strain evidence="10 11">JB5</strain>
    </source>
</reference>
<feature type="transmembrane region" description="Helical" evidence="7">
    <location>
        <begin position="270"/>
        <end position="291"/>
    </location>
</feature>
<sequence length="383" mass="40064">MFLLAWGGNHFTPLVHMYEEDGGYAVWQANLLLGMYVGGLIPGLLVASALSDRRGRKPILVAGMIAAIVGSVLLGLGFDLFWLLCVGRVLAGIGVGVAMSVGTSWIKELSSPPFDHKAGITAGARRPALTLTVGFAIGAAVTGCLAQWGPMPETIPYAVHGLLSVVALFIVFTAPETLTKERRSAHHWWRGLRIPLVGHRTFVRLIIPAAPWVFAAAGVAYAVMPALVQDELGEWTTMYATVLTVVTLGAGALVQNLVPRINRWTGGRALVVGLTLMTFGMGLAVVAALAADPIMAFVVAIVLGIAYGICVVAGLVIVQAIAEPKDLAGITGVYYSLAYSGFLLPTVLAALLPLMPYSISLGAVAVICLLSLSAVSLASKARA</sequence>
<feature type="transmembrane region" description="Helical" evidence="7">
    <location>
        <begin position="202"/>
        <end position="224"/>
    </location>
</feature>
<reference evidence="9 12" key="2">
    <citation type="submission" date="2017-12" db="EMBL/GenBank/DDBJ databases">
        <authorList>
            <person name="Levesque S."/>
        </authorList>
    </citation>
    <scope>NUCLEOTIDE SEQUENCE [LARGE SCALE GENOMIC DNA]</scope>
    <source>
        <strain evidence="9 12">SMQ-1420</strain>
    </source>
</reference>
<accession>A0A2A3X574</accession>
<evidence type="ECO:0000313" key="9">
    <source>
        <dbReference type="EMBL" id="AZT96020.1"/>
    </source>
</evidence>
<evidence type="ECO:0000256" key="4">
    <source>
        <dbReference type="ARBA" id="ARBA00022692"/>
    </source>
</evidence>
<evidence type="ECO:0000256" key="1">
    <source>
        <dbReference type="ARBA" id="ARBA00004651"/>
    </source>
</evidence>
<feature type="transmembrane region" description="Helical" evidence="7">
    <location>
        <begin position="89"/>
        <end position="106"/>
    </location>
</feature>
<feature type="transmembrane region" description="Helical" evidence="7">
    <location>
        <begin position="24"/>
        <end position="47"/>
    </location>
</feature>
<keyword evidence="4 7" id="KW-0812">Transmembrane</keyword>
<dbReference type="PANTHER" id="PTHR23517">
    <property type="entry name" value="RESISTANCE PROTEIN MDTM, PUTATIVE-RELATED-RELATED"/>
    <property type="match status" value="1"/>
</dbReference>
<feature type="transmembrane region" description="Helical" evidence="7">
    <location>
        <begin position="59"/>
        <end position="83"/>
    </location>
</feature>
<dbReference type="Pfam" id="PF07690">
    <property type="entry name" value="MFS_1"/>
    <property type="match status" value="1"/>
</dbReference>
<evidence type="ECO:0000313" key="10">
    <source>
        <dbReference type="EMBL" id="PCC18657.1"/>
    </source>
</evidence>
<feature type="domain" description="Major facilitator superfamily (MFS) profile" evidence="8">
    <location>
        <begin position="1"/>
        <end position="383"/>
    </location>
</feature>
<dbReference type="SUPFAM" id="SSF103473">
    <property type="entry name" value="MFS general substrate transporter"/>
    <property type="match status" value="1"/>
</dbReference>
<keyword evidence="2" id="KW-0813">Transport</keyword>
<evidence type="ECO:0000256" key="7">
    <source>
        <dbReference type="SAM" id="Phobius"/>
    </source>
</evidence>
<name>A0A2A3X574_BREAU</name>
<dbReference type="InterPro" id="IPR011701">
    <property type="entry name" value="MFS"/>
</dbReference>
<feature type="transmembrane region" description="Helical" evidence="7">
    <location>
        <begin position="358"/>
        <end position="378"/>
    </location>
</feature>
<dbReference type="GO" id="GO:0005886">
    <property type="term" value="C:plasma membrane"/>
    <property type="evidence" value="ECO:0007669"/>
    <property type="project" value="UniProtKB-SubCell"/>
</dbReference>
<evidence type="ECO:0000256" key="2">
    <source>
        <dbReference type="ARBA" id="ARBA00022448"/>
    </source>
</evidence>
<proteinExistence type="predicted"/>
<feature type="transmembrane region" description="Helical" evidence="7">
    <location>
        <begin position="236"/>
        <end position="258"/>
    </location>
</feature>
<protein>
    <submittedName>
        <fullName evidence="10">MFS transporter</fullName>
    </submittedName>
</protein>
<evidence type="ECO:0000256" key="6">
    <source>
        <dbReference type="ARBA" id="ARBA00023136"/>
    </source>
</evidence>
<organism evidence="10 11">
    <name type="scientific">Brevibacterium aurantiacum</name>
    <dbReference type="NCBI Taxonomy" id="273384"/>
    <lineage>
        <taxon>Bacteria</taxon>
        <taxon>Bacillati</taxon>
        <taxon>Actinomycetota</taxon>
        <taxon>Actinomycetes</taxon>
        <taxon>Micrococcales</taxon>
        <taxon>Brevibacteriaceae</taxon>
        <taxon>Brevibacterium</taxon>
    </lineage>
</organism>
<evidence type="ECO:0000313" key="11">
    <source>
        <dbReference type="Proteomes" id="UP000218377"/>
    </source>
</evidence>
<keyword evidence="3" id="KW-1003">Cell membrane</keyword>
<evidence type="ECO:0000256" key="5">
    <source>
        <dbReference type="ARBA" id="ARBA00022989"/>
    </source>
</evidence>
<reference evidence="9 12" key="3">
    <citation type="submission" date="2019-01" db="EMBL/GenBank/DDBJ databases">
        <title>Comparative genomic analysis of Brevibacterium aurantiacum sheds light on its evolution and its adaptation to smear-ripened cheeses.</title>
        <authorList>
            <person name="Moineau S."/>
        </authorList>
    </citation>
    <scope>NUCLEOTIDE SEQUENCE [LARGE SCALE GENOMIC DNA]</scope>
    <source>
        <strain evidence="9 12">SMQ-1420</strain>
    </source>
</reference>
<dbReference type="Proteomes" id="UP000282731">
    <property type="component" value="Chromosome"/>
</dbReference>
<dbReference type="AlphaFoldDB" id="A0A2A3X574"/>
<feature type="transmembrane region" description="Helical" evidence="7">
    <location>
        <begin position="154"/>
        <end position="174"/>
    </location>
</feature>
<feature type="transmembrane region" description="Helical" evidence="7">
    <location>
        <begin position="127"/>
        <end position="148"/>
    </location>
</feature>
<dbReference type="InterPro" id="IPR036259">
    <property type="entry name" value="MFS_trans_sf"/>
</dbReference>
<dbReference type="InterPro" id="IPR020846">
    <property type="entry name" value="MFS_dom"/>
</dbReference>